<dbReference type="EMBL" id="JAPDHZ010000002">
    <property type="protein sequence ID" value="MDG0789962.1"/>
    <property type="molecule type" value="Genomic_DNA"/>
</dbReference>
<protein>
    <submittedName>
        <fullName evidence="2">HNH endonuclease</fullName>
    </submittedName>
</protein>
<evidence type="ECO:0000313" key="3">
    <source>
        <dbReference type="Proteomes" id="UP001153387"/>
    </source>
</evidence>
<evidence type="ECO:0000259" key="1">
    <source>
        <dbReference type="Pfam" id="PF13391"/>
    </source>
</evidence>
<evidence type="ECO:0000313" key="2">
    <source>
        <dbReference type="EMBL" id="MDG0789962.1"/>
    </source>
</evidence>
<comment type="caution">
    <text evidence="2">The sequence shown here is derived from an EMBL/GenBank/DDBJ whole genome shotgun (WGS) entry which is preliminary data.</text>
</comment>
<organism evidence="2 3">
    <name type="scientific">Cohnella ginsengisoli</name>
    <dbReference type="NCBI Taxonomy" id="425004"/>
    <lineage>
        <taxon>Bacteria</taxon>
        <taxon>Bacillati</taxon>
        <taxon>Bacillota</taxon>
        <taxon>Bacilli</taxon>
        <taxon>Bacillales</taxon>
        <taxon>Paenibacillaceae</taxon>
        <taxon>Cohnella</taxon>
    </lineage>
</organism>
<accession>A0A9X4KH36</accession>
<dbReference type="AlphaFoldDB" id="A0A9X4KH36"/>
<proteinExistence type="predicted"/>
<keyword evidence="3" id="KW-1185">Reference proteome</keyword>
<dbReference type="Proteomes" id="UP001153387">
    <property type="component" value="Unassembled WGS sequence"/>
</dbReference>
<dbReference type="Pfam" id="PF13391">
    <property type="entry name" value="HNH_2"/>
    <property type="match status" value="1"/>
</dbReference>
<feature type="domain" description="HNH nuclease" evidence="1">
    <location>
        <begin position="291"/>
        <end position="343"/>
    </location>
</feature>
<dbReference type="RefSeq" id="WP_277563848.1">
    <property type="nucleotide sequence ID" value="NZ_JAPDHZ010000002.1"/>
</dbReference>
<dbReference type="InterPro" id="IPR003615">
    <property type="entry name" value="HNH_nuc"/>
</dbReference>
<keyword evidence="2" id="KW-0255">Endonuclease</keyword>
<keyword evidence="2" id="KW-0540">Nuclease</keyword>
<sequence>MFISSTEDLIDNIFTLHNYRDTEYHEFYNGMIKNGVVYIALKHNGEFYFAPSRFAGYKNNNADSHINSYEKDGGETNREISKLMGKERIDQVLEEEYKKYCERNGIVPSNKSRRYWPLIEGPYLREKSMVKDISEIIRNILSFDNGLFSALADVYSRLLYASSTLVVLKYDKDYFFAPSTYVAYMNLDKIDSLWTDTIQHKETDKVISKILEQEFITNHLLDAKYKQYLAVSKLRANNKNLSYCYLDVEEDLGITDITINSVEQTERESKIKARVGQIKYRSALIAMWQKCSVTGFQNVELLRASHIKPWRDCDNVERLDPNNGLLLIPNLDLLFDRGYISFDGDGRILISSLLSIDSRRKMGLHSNMNVILNERQKKYMMYHVEEIFRP</sequence>
<name>A0A9X4KH36_9BACL</name>
<gene>
    <name evidence="2" type="ORF">OMP38_03160</name>
</gene>
<dbReference type="GO" id="GO:0004519">
    <property type="term" value="F:endonuclease activity"/>
    <property type="evidence" value="ECO:0007669"/>
    <property type="project" value="UniProtKB-KW"/>
</dbReference>
<keyword evidence="2" id="KW-0378">Hydrolase</keyword>
<reference evidence="2 3" key="1">
    <citation type="submission" date="2022-10" db="EMBL/GenBank/DDBJ databases">
        <title>Comparative genomic analysis of Cohnella hashimotonis sp. nov., isolated from the International Space Station.</title>
        <authorList>
            <person name="Simpson A."/>
            <person name="Venkateswaran K."/>
        </authorList>
    </citation>
    <scope>NUCLEOTIDE SEQUENCE [LARGE SCALE GENOMIC DNA]</scope>
    <source>
        <strain evidence="2 3">DSM 18997</strain>
    </source>
</reference>